<comment type="cofactor">
    <cofactor evidence="1">
        <name>Mn(2+)</name>
        <dbReference type="ChEBI" id="CHEBI:29035"/>
    </cofactor>
</comment>
<dbReference type="InterPro" id="IPR005135">
    <property type="entry name" value="Endo/exonuclease/phosphatase"/>
</dbReference>
<keyword evidence="8" id="KW-0234">DNA repair</keyword>
<dbReference type="InterPro" id="IPR036691">
    <property type="entry name" value="Endo/exonu/phosph_ase_sf"/>
</dbReference>
<keyword evidence="4" id="KW-0479">Metal-binding</keyword>
<evidence type="ECO:0000256" key="7">
    <source>
        <dbReference type="ARBA" id="ARBA00022842"/>
    </source>
</evidence>
<dbReference type="InterPro" id="IPR051547">
    <property type="entry name" value="TDP2-like"/>
</dbReference>
<evidence type="ECO:0000313" key="10">
    <source>
        <dbReference type="EMBL" id="OGK23673.1"/>
    </source>
</evidence>
<comment type="cofactor">
    <cofactor evidence="2">
        <name>Mg(2+)</name>
        <dbReference type="ChEBI" id="CHEBI:18420"/>
    </cofactor>
</comment>
<organism evidence="10 11">
    <name type="scientific">Candidatus Roizmanbacteria bacterium RIFCSPHIGHO2_02_FULL_38_11</name>
    <dbReference type="NCBI Taxonomy" id="1802039"/>
    <lineage>
        <taxon>Bacteria</taxon>
        <taxon>Candidatus Roizmaniibacteriota</taxon>
    </lineage>
</organism>
<accession>A0A1F7GXU3</accession>
<name>A0A1F7GXU3_9BACT</name>
<proteinExistence type="predicted"/>
<evidence type="ECO:0000256" key="6">
    <source>
        <dbReference type="ARBA" id="ARBA00022801"/>
    </source>
</evidence>
<dbReference type="GO" id="GO:0004518">
    <property type="term" value="F:nuclease activity"/>
    <property type="evidence" value="ECO:0007669"/>
    <property type="project" value="UniProtKB-KW"/>
</dbReference>
<dbReference type="Proteomes" id="UP000177913">
    <property type="component" value="Unassembled WGS sequence"/>
</dbReference>
<keyword evidence="5" id="KW-0227">DNA damage</keyword>
<sequence>MIFSLLTYNVLFGKAFIQLEKILSKYKPDVLCLQEVDTNEENLGKLGKFGYKLADYSNSFIKFGKVYGVATYFKAKKIEFVKSDSFNLPKSVYEMITTIVKILKEVSKPRTILRTDFLLAENKKTVAIYNAHLSVVGINRTRTRQLQTVLNHAVKDTKLPIIITGDFNYFPYRRKKLENLMTQYRFIEATSDISYTIRYPNKKFAQYGLIEELAAKILRKYFNGRVKTDYTFFKNLKMLKTERIEVKFSDHYPIISTFKIT</sequence>
<evidence type="ECO:0000313" key="11">
    <source>
        <dbReference type="Proteomes" id="UP000177913"/>
    </source>
</evidence>
<dbReference type="Pfam" id="PF03372">
    <property type="entry name" value="Exo_endo_phos"/>
    <property type="match status" value="1"/>
</dbReference>
<dbReference type="PANTHER" id="PTHR15822">
    <property type="entry name" value="TRAF AND TNF RECEPTOR-ASSOCIATED PROTEIN"/>
    <property type="match status" value="1"/>
</dbReference>
<evidence type="ECO:0000256" key="3">
    <source>
        <dbReference type="ARBA" id="ARBA00022722"/>
    </source>
</evidence>
<dbReference type="PANTHER" id="PTHR15822:SF4">
    <property type="entry name" value="TYROSYL-DNA PHOSPHODIESTERASE 2"/>
    <property type="match status" value="1"/>
</dbReference>
<evidence type="ECO:0000256" key="4">
    <source>
        <dbReference type="ARBA" id="ARBA00022723"/>
    </source>
</evidence>
<evidence type="ECO:0000256" key="2">
    <source>
        <dbReference type="ARBA" id="ARBA00001946"/>
    </source>
</evidence>
<dbReference type="AlphaFoldDB" id="A0A1F7GXU3"/>
<keyword evidence="7" id="KW-0460">Magnesium</keyword>
<reference evidence="10 11" key="1">
    <citation type="journal article" date="2016" name="Nat. Commun.">
        <title>Thousands of microbial genomes shed light on interconnected biogeochemical processes in an aquifer system.</title>
        <authorList>
            <person name="Anantharaman K."/>
            <person name="Brown C.T."/>
            <person name="Hug L.A."/>
            <person name="Sharon I."/>
            <person name="Castelle C.J."/>
            <person name="Probst A.J."/>
            <person name="Thomas B.C."/>
            <person name="Singh A."/>
            <person name="Wilkins M.J."/>
            <person name="Karaoz U."/>
            <person name="Brodie E.L."/>
            <person name="Williams K.H."/>
            <person name="Hubbard S.S."/>
            <person name="Banfield J.F."/>
        </authorList>
    </citation>
    <scope>NUCLEOTIDE SEQUENCE [LARGE SCALE GENOMIC DNA]</scope>
</reference>
<evidence type="ECO:0000256" key="1">
    <source>
        <dbReference type="ARBA" id="ARBA00001936"/>
    </source>
</evidence>
<dbReference type="GO" id="GO:0016787">
    <property type="term" value="F:hydrolase activity"/>
    <property type="evidence" value="ECO:0007669"/>
    <property type="project" value="UniProtKB-KW"/>
</dbReference>
<comment type="caution">
    <text evidence="10">The sequence shown here is derived from an EMBL/GenBank/DDBJ whole genome shotgun (WGS) entry which is preliminary data.</text>
</comment>
<evidence type="ECO:0000256" key="5">
    <source>
        <dbReference type="ARBA" id="ARBA00022763"/>
    </source>
</evidence>
<keyword evidence="6" id="KW-0378">Hydrolase</keyword>
<keyword evidence="3" id="KW-0540">Nuclease</keyword>
<gene>
    <name evidence="10" type="ORF">A3C25_00975</name>
</gene>
<dbReference type="Gene3D" id="3.60.10.10">
    <property type="entry name" value="Endonuclease/exonuclease/phosphatase"/>
    <property type="match status" value="1"/>
</dbReference>
<dbReference type="GO" id="GO:0046872">
    <property type="term" value="F:metal ion binding"/>
    <property type="evidence" value="ECO:0007669"/>
    <property type="project" value="UniProtKB-KW"/>
</dbReference>
<feature type="domain" description="Endonuclease/exonuclease/phosphatase" evidence="9">
    <location>
        <begin position="6"/>
        <end position="171"/>
    </location>
</feature>
<dbReference type="EMBL" id="MFZO01000044">
    <property type="protein sequence ID" value="OGK23673.1"/>
    <property type="molecule type" value="Genomic_DNA"/>
</dbReference>
<dbReference type="SUPFAM" id="SSF56219">
    <property type="entry name" value="DNase I-like"/>
    <property type="match status" value="1"/>
</dbReference>
<dbReference type="GO" id="GO:0006281">
    <property type="term" value="P:DNA repair"/>
    <property type="evidence" value="ECO:0007669"/>
    <property type="project" value="UniProtKB-KW"/>
</dbReference>
<evidence type="ECO:0000259" key="9">
    <source>
        <dbReference type="Pfam" id="PF03372"/>
    </source>
</evidence>
<evidence type="ECO:0000256" key="8">
    <source>
        <dbReference type="ARBA" id="ARBA00023204"/>
    </source>
</evidence>
<protein>
    <recommendedName>
        <fullName evidence="9">Endonuclease/exonuclease/phosphatase domain-containing protein</fullName>
    </recommendedName>
</protein>